<evidence type="ECO:0000256" key="1">
    <source>
        <dbReference type="ARBA" id="ARBA00022723"/>
    </source>
</evidence>
<dbReference type="GO" id="GO:0016798">
    <property type="term" value="F:hydrolase activity, acting on glycosyl bonds"/>
    <property type="evidence" value="ECO:0007669"/>
    <property type="project" value="UniProtKB-KW"/>
</dbReference>
<keyword evidence="4" id="KW-0456">Lyase</keyword>
<evidence type="ECO:0000256" key="4">
    <source>
        <dbReference type="ARBA" id="ARBA00023239"/>
    </source>
</evidence>
<keyword evidence="5" id="KW-0326">Glycosidase</keyword>
<dbReference type="InterPro" id="IPR007342">
    <property type="entry name" value="PsuG"/>
</dbReference>
<dbReference type="Gene3D" id="3.40.1790.10">
    <property type="entry name" value="Indigoidine synthase domain"/>
    <property type="match status" value="1"/>
</dbReference>
<dbReference type="PANTHER" id="PTHR42909">
    <property type="entry name" value="ZGC:136858"/>
    <property type="match status" value="1"/>
</dbReference>
<dbReference type="Proteomes" id="UP001286313">
    <property type="component" value="Unassembled WGS sequence"/>
</dbReference>
<evidence type="ECO:0000256" key="5">
    <source>
        <dbReference type="ARBA" id="ARBA00023295"/>
    </source>
</evidence>
<reference evidence="6" key="1">
    <citation type="submission" date="2023-10" db="EMBL/GenBank/DDBJ databases">
        <title>Genome assemblies of two species of porcelain crab, Petrolisthes cinctipes and Petrolisthes manimaculis (Anomura: Porcellanidae).</title>
        <authorList>
            <person name="Angst P."/>
        </authorList>
    </citation>
    <scope>NUCLEOTIDE SEQUENCE</scope>
    <source>
        <strain evidence="6">PB745_01</strain>
        <tissue evidence="6">Gill</tissue>
    </source>
</reference>
<dbReference type="PANTHER" id="PTHR42909:SF1">
    <property type="entry name" value="CARBOHYDRATE KINASE PFKB DOMAIN-CONTAINING PROTEIN"/>
    <property type="match status" value="1"/>
</dbReference>
<dbReference type="Pfam" id="PF04227">
    <property type="entry name" value="Indigoidine_A"/>
    <property type="match status" value="1"/>
</dbReference>
<evidence type="ECO:0000313" key="7">
    <source>
        <dbReference type="Proteomes" id="UP001286313"/>
    </source>
</evidence>
<keyword evidence="1" id="KW-0479">Metal-binding</keyword>
<dbReference type="HAMAP" id="MF_01876">
    <property type="entry name" value="PsiMP_glycosidase"/>
    <property type="match status" value="1"/>
</dbReference>
<evidence type="ECO:0000256" key="2">
    <source>
        <dbReference type="ARBA" id="ARBA00022801"/>
    </source>
</evidence>
<name>A0AAE1GBE0_PETCI</name>
<keyword evidence="2" id="KW-0378">Hydrolase</keyword>
<gene>
    <name evidence="6" type="ORF">Pcinc_006440</name>
</gene>
<organism evidence="6 7">
    <name type="scientific">Petrolisthes cinctipes</name>
    <name type="common">Flat porcelain crab</name>
    <dbReference type="NCBI Taxonomy" id="88211"/>
    <lineage>
        <taxon>Eukaryota</taxon>
        <taxon>Metazoa</taxon>
        <taxon>Ecdysozoa</taxon>
        <taxon>Arthropoda</taxon>
        <taxon>Crustacea</taxon>
        <taxon>Multicrustacea</taxon>
        <taxon>Malacostraca</taxon>
        <taxon>Eumalacostraca</taxon>
        <taxon>Eucarida</taxon>
        <taxon>Decapoda</taxon>
        <taxon>Pleocyemata</taxon>
        <taxon>Anomura</taxon>
        <taxon>Galatheoidea</taxon>
        <taxon>Porcellanidae</taxon>
        <taxon>Petrolisthes</taxon>
    </lineage>
</organism>
<evidence type="ECO:0000256" key="3">
    <source>
        <dbReference type="ARBA" id="ARBA00023211"/>
    </source>
</evidence>
<proteinExistence type="inferred from homology"/>
<keyword evidence="7" id="KW-1185">Reference proteome</keyword>
<dbReference type="GO" id="GO:0046872">
    <property type="term" value="F:metal ion binding"/>
    <property type="evidence" value="ECO:0007669"/>
    <property type="project" value="UniProtKB-KW"/>
</dbReference>
<evidence type="ECO:0000313" key="6">
    <source>
        <dbReference type="EMBL" id="KAK3889560.1"/>
    </source>
</evidence>
<evidence type="ECO:0008006" key="8">
    <source>
        <dbReference type="Google" id="ProtNLM"/>
    </source>
</evidence>
<dbReference type="GO" id="GO:0005737">
    <property type="term" value="C:cytoplasm"/>
    <property type="evidence" value="ECO:0007669"/>
    <property type="project" value="TreeGrafter"/>
</dbReference>
<sequence>MILMRKHYMIQTLLSKWSSSTLLRQRSRYMCILQVKPEVQEALASKQPVVALESTIITHGMPFPHNLNTARAVEDIIRKEGAVPATIAILEGQVHVGLSHTQLHTLATSKDQCVKTSRRDFPYVLAKGLNGGTTVSGTMLIAHKANIPIFVTGGIGGVHRGGEKSMDVSADLMELGRTPVTVVAAGVKSILDIGRTLEYLETQGVCVTVLGDSTKFPDFFTSDSGYDAPSCVESTAEVAAMMVKRAELGLDSGMLVAVPIPQQYQAEGLVISQAIETAVKEAESSVRGRDVTPYILQRVSEITQGQSLEANIALIENNAKVGARIAAEYVEMQFPSPSFVPAQRGMDGKSKTDELTPRPVVAGGSIVDIVTTVREPQLKPPSSSAKV</sequence>
<dbReference type="AlphaFoldDB" id="A0AAE1GBE0"/>
<dbReference type="EMBL" id="JAWQEG010000476">
    <property type="protein sequence ID" value="KAK3889560.1"/>
    <property type="molecule type" value="Genomic_DNA"/>
</dbReference>
<keyword evidence="3" id="KW-0464">Manganese</keyword>
<comment type="caution">
    <text evidence="6">The sequence shown here is derived from an EMBL/GenBank/DDBJ whole genome shotgun (WGS) entry which is preliminary data.</text>
</comment>
<dbReference type="GO" id="GO:0004730">
    <property type="term" value="F:pseudouridylate synthase activity"/>
    <property type="evidence" value="ECO:0007669"/>
    <property type="project" value="InterPro"/>
</dbReference>
<accession>A0AAE1GBE0</accession>
<dbReference type="InterPro" id="IPR022830">
    <property type="entry name" value="Indigdn_synthA-like"/>
</dbReference>
<protein>
    <recommendedName>
        <fullName evidence="8">Pseudouridine-5'-phosphate glycosidase</fullName>
    </recommendedName>
</protein>
<dbReference type="SUPFAM" id="SSF110581">
    <property type="entry name" value="Indigoidine synthase A-like"/>
    <property type="match status" value="1"/>
</dbReference>